<evidence type="ECO:0000313" key="5">
    <source>
        <dbReference type="Proteomes" id="UP000799753"/>
    </source>
</evidence>
<evidence type="ECO:0000256" key="1">
    <source>
        <dbReference type="ARBA" id="ARBA00022737"/>
    </source>
</evidence>
<feature type="repeat" description="ANK" evidence="3">
    <location>
        <begin position="125"/>
        <end position="159"/>
    </location>
</feature>
<dbReference type="Proteomes" id="UP000799753">
    <property type="component" value="Unassembled WGS sequence"/>
</dbReference>
<organism evidence="4 5">
    <name type="scientific">Massarina eburnea CBS 473.64</name>
    <dbReference type="NCBI Taxonomy" id="1395130"/>
    <lineage>
        <taxon>Eukaryota</taxon>
        <taxon>Fungi</taxon>
        <taxon>Dikarya</taxon>
        <taxon>Ascomycota</taxon>
        <taxon>Pezizomycotina</taxon>
        <taxon>Dothideomycetes</taxon>
        <taxon>Pleosporomycetidae</taxon>
        <taxon>Pleosporales</taxon>
        <taxon>Massarineae</taxon>
        <taxon>Massarinaceae</taxon>
        <taxon>Massarina</taxon>
    </lineage>
</organism>
<dbReference type="PROSITE" id="PS50297">
    <property type="entry name" value="ANK_REP_REGION"/>
    <property type="match status" value="2"/>
</dbReference>
<dbReference type="Pfam" id="PF00023">
    <property type="entry name" value="Ank"/>
    <property type="match status" value="1"/>
</dbReference>
<keyword evidence="2 3" id="KW-0040">ANK repeat</keyword>
<protein>
    <submittedName>
        <fullName evidence="4">Ankyrin</fullName>
    </submittedName>
</protein>
<dbReference type="PANTHER" id="PTHR24198">
    <property type="entry name" value="ANKYRIN REPEAT AND PROTEIN KINASE DOMAIN-CONTAINING PROTEIN"/>
    <property type="match status" value="1"/>
</dbReference>
<feature type="repeat" description="ANK" evidence="3">
    <location>
        <begin position="25"/>
        <end position="57"/>
    </location>
</feature>
<feature type="repeat" description="ANK" evidence="3">
    <location>
        <begin position="225"/>
        <end position="257"/>
    </location>
</feature>
<dbReference type="OrthoDB" id="3673852at2759"/>
<dbReference type="PANTHER" id="PTHR24198:SF165">
    <property type="entry name" value="ANKYRIN REPEAT-CONTAINING PROTEIN-RELATED"/>
    <property type="match status" value="1"/>
</dbReference>
<dbReference type="EMBL" id="MU006778">
    <property type="protein sequence ID" value="KAF2645167.1"/>
    <property type="molecule type" value="Genomic_DNA"/>
</dbReference>
<dbReference type="InterPro" id="IPR036770">
    <property type="entry name" value="Ankyrin_rpt-contain_sf"/>
</dbReference>
<dbReference type="Gene3D" id="1.25.40.20">
    <property type="entry name" value="Ankyrin repeat-containing domain"/>
    <property type="match status" value="1"/>
</dbReference>
<dbReference type="Pfam" id="PF12796">
    <property type="entry name" value="Ank_2"/>
    <property type="match status" value="1"/>
</dbReference>
<keyword evidence="1" id="KW-0677">Repeat</keyword>
<name>A0A6A6SDD7_9PLEO</name>
<evidence type="ECO:0000313" key="4">
    <source>
        <dbReference type="EMBL" id="KAF2645167.1"/>
    </source>
</evidence>
<sequence length="297" mass="32131">MALWINAFSQRDAQTWSSPGDYQNALDKALVYAALEGDVNLSELLISKGANIEAKTHNNRSVLLSTTLIEHTAVAEMLVEAGAKISVQWEPDKWNWTPVHAAHYSDRLLRCMLDRGCDPAAVTVQGLTPLDLARAVHGANAKVVEMLLEAGADPCQTPNRSPYLRVCVQLNQFEILQNLVLYGLQIGETSSTEGQALYRCSYLTDLPIVQYLVRRGGSVNAVENNAKTPLTAALASGNTQVVEFLISKGADVKVRIGVRATPLQTTACLFSTPAIVKLLVTKSADPTVVAASKETPF</sequence>
<accession>A0A6A6SDD7</accession>
<dbReference type="InterPro" id="IPR002110">
    <property type="entry name" value="Ankyrin_rpt"/>
</dbReference>
<evidence type="ECO:0000256" key="3">
    <source>
        <dbReference type="PROSITE-ProRule" id="PRU00023"/>
    </source>
</evidence>
<keyword evidence="5" id="KW-1185">Reference proteome</keyword>
<reference evidence="4" key="1">
    <citation type="journal article" date="2020" name="Stud. Mycol.">
        <title>101 Dothideomycetes genomes: a test case for predicting lifestyles and emergence of pathogens.</title>
        <authorList>
            <person name="Haridas S."/>
            <person name="Albert R."/>
            <person name="Binder M."/>
            <person name="Bloem J."/>
            <person name="Labutti K."/>
            <person name="Salamov A."/>
            <person name="Andreopoulos B."/>
            <person name="Baker S."/>
            <person name="Barry K."/>
            <person name="Bills G."/>
            <person name="Bluhm B."/>
            <person name="Cannon C."/>
            <person name="Castanera R."/>
            <person name="Culley D."/>
            <person name="Daum C."/>
            <person name="Ezra D."/>
            <person name="Gonzalez J."/>
            <person name="Henrissat B."/>
            <person name="Kuo A."/>
            <person name="Liang C."/>
            <person name="Lipzen A."/>
            <person name="Lutzoni F."/>
            <person name="Magnuson J."/>
            <person name="Mondo S."/>
            <person name="Nolan M."/>
            <person name="Ohm R."/>
            <person name="Pangilinan J."/>
            <person name="Park H.-J."/>
            <person name="Ramirez L."/>
            <person name="Alfaro M."/>
            <person name="Sun H."/>
            <person name="Tritt A."/>
            <person name="Yoshinaga Y."/>
            <person name="Zwiers L.-H."/>
            <person name="Turgeon B."/>
            <person name="Goodwin S."/>
            <person name="Spatafora J."/>
            <person name="Crous P."/>
            <person name="Grigoriev I."/>
        </authorList>
    </citation>
    <scope>NUCLEOTIDE SEQUENCE</scope>
    <source>
        <strain evidence="4">CBS 473.64</strain>
    </source>
</reference>
<evidence type="ECO:0000256" key="2">
    <source>
        <dbReference type="ARBA" id="ARBA00023043"/>
    </source>
</evidence>
<dbReference type="AlphaFoldDB" id="A0A6A6SDD7"/>
<dbReference type="SMART" id="SM00248">
    <property type="entry name" value="ANK"/>
    <property type="match status" value="7"/>
</dbReference>
<dbReference type="SUPFAM" id="SSF48403">
    <property type="entry name" value="Ankyrin repeat"/>
    <property type="match status" value="1"/>
</dbReference>
<dbReference type="PROSITE" id="PS50088">
    <property type="entry name" value="ANK_REPEAT"/>
    <property type="match status" value="3"/>
</dbReference>
<gene>
    <name evidence="4" type="ORF">P280DRAFT_390388</name>
</gene>
<proteinExistence type="predicted"/>